<sequence>MWTSLNVSPGVFSSTKTHPRAATPKSSGFPTNSRNSVFCYDCGRIGHDNTVCKFTSRESGRRSCYAPDLKVERGPLLKMTPEQTRMWVDKMEAAVKASVDDGRRKFDFRPPELVLTKLNTTTQVVGSSTSSGNVAAPPAPNRLCSRSVVPEGGKGYPQEDKLDTLVETPPNVLDKEEGLMVGHRGLNGREEVGLTVEAQKVSQERPPQHLSENTGGFGPKYFVTEPAEEVLALTQAQIKSPSEQPSLGIAIEDVSPNVSPNHVSVNPLVESCMAHLFKDLTLKRKLEAALPPLLAHSNS</sequence>
<evidence type="ECO:0000313" key="1">
    <source>
        <dbReference type="EMBL" id="KAI8030247.1"/>
    </source>
</evidence>
<accession>A0ACC0IXU9</accession>
<keyword evidence="2" id="KW-1185">Reference proteome</keyword>
<organism evidence="1 2">
    <name type="scientific">Camellia lanceoleosa</name>
    <dbReference type="NCBI Taxonomy" id="1840588"/>
    <lineage>
        <taxon>Eukaryota</taxon>
        <taxon>Viridiplantae</taxon>
        <taxon>Streptophyta</taxon>
        <taxon>Embryophyta</taxon>
        <taxon>Tracheophyta</taxon>
        <taxon>Spermatophyta</taxon>
        <taxon>Magnoliopsida</taxon>
        <taxon>eudicotyledons</taxon>
        <taxon>Gunneridae</taxon>
        <taxon>Pentapetalae</taxon>
        <taxon>asterids</taxon>
        <taxon>Ericales</taxon>
        <taxon>Theaceae</taxon>
        <taxon>Camellia</taxon>
    </lineage>
</organism>
<name>A0ACC0IXU9_9ERIC</name>
<proteinExistence type="predicted"/>
<dbReference type="Proteomes" id="UP001060215">
    <property type="component" value="Chromosome 1"/>
</dbReference>
<evidence type="ECO:0000313" key="2">
    <source>
        <dbReference type="Proteomes" id="UP001060215"/>
    </source>
</evidence>
<dbReference type="EMBL" id="CM045758">
    <property type="protein sequence ID" value="KAI8030247.1"/>
    <property type="molecule type" value="Genomic_DNA"/>
</dbReference>
<gene>
    <name evidence="1" type="ORF">LOK49_LG01G02933</name>
</gene>
<comment type="caution">
    <text evidence="1">The sequence shown here is derived from an EMBL/GenBank/DDBJ whole genome shotgun (WGS) entry which is preliminary data.</text>
</comment>
<reference evidence="1 2" key="1">
    <citation type="journal article" date="2022" name="Plant J.">
        <title>Chromosome-level genome of Camellia lanceoleosa provides a valuable resource for understanding genome evolution and self-incompatibility.</title>
        <authorList>
            <person name="Gong W."/>
            <person name="Xiao S."/>
            <person name="Wang L."/>
            <person name="Liao Z."/>
            <person name="Chang Y."/>
            <person name="Mo W."/>
            <person name="Hu G."/>
            <person name="Li W."/>
            <person name="Zhao G."/>
            <person name="Zhu H."/>
            <person name="Hu X."/>
            <person name="Ji K."/>
            <person name="Xiang X."/>
            <person name="Song Q."/>
            <person name="Yuan D."/>
            <person name="Jin S."/>
            <person name="Zhang L."/>
        </authorList>
    </citation>
    <scope>NUCLEOTIDE SEQUENCE [LARGE SCALE GENOMIC DNA]</scope>
    <source>
        <strain evidence="1">SQ_2022a</strain>
    </source>
</reference>
<protein>
    <submittedName>
        <fullName evidence="1">Uncharacterized protein</fullName>
    </submittedName>
</protein>